<keyword evidence="4 9" id="KW-1133">Transmembrane helix</keyword>
<feature type="transmembrane region" description="Helical" evidence="9">
    <location>
        <begin position="332"/>
        <end position="357"/>
    </location>
</feature>
<gene>
    <name evidence="11" type="ORF">Q8A67_004334</name>
</gene>
<accession>A0AA88QCN8</accession>
<dbReference type="PANTHER" id="PTHR24231">
    <property type="entry name" value="PURINOCEPTOR-RELATED G-PROTEIN COUPLED RECEPTOR"/>
    <property type="match status" value="1"/>
</dbReference>
<evidence type="ECO:0000256" key="7">
    <source>
        <dbReference type="ARBA" id="ARBA00023170"/>
    </source>
</evidence>
<dbReference type="PANTHER" id="PTHR24231:SF15">
    <property type="entry name" value="2-OXOGLUTARATE RECEPTOR 1"/>
    <property type="match status" value="1"/>
</dbReference>
<dbReference type="AlphaFoldDB" id="A0AA88QCN8"/>
<keyword evidence="7" id="KW-0675">Receptor</keyword>
<evidence type="ECO:0000256" key="8">
    <source>
        <dbReference type="ARBA" id="ARBA00023224"/>
    </source>
</evidence>
<evidence type="ECO:0000313" key="12">
    <source>
        <dbReference type="Proteomes" id="UP001187343"/>
    </source>
</evidence>
<reference evidence="11" key="1">
    <citation type="submission" date="2023-08" db="EMBL/GenBank/DDBJ databases">
        <title>Chromosome-level Genome Assembly of mud carp (Cirrhinus molitorella).</title>
        <authorList>
            <person name="Liu H."/>
        </authorList>
    </citation>
    <scope>NUCLEOTIDE SEQUENCE</scope>
    <source>
        <strain evidence="11">Prfri</strain>
        <tissue evidence="11">Muscle</tissue>
    </source>
</reference>
<dbReference type="GO" id="GO:0004930">
    <property type="term" value="F:G protein-coupled receptor activity"/>
    <property type="evidence" value="ECO:0007669"/>
    <property type="project" value="UniProtKB-KW"/>
</dbReference>
<dbReference type="EMBL" id="JAUYZG010000004">
    <property type="protein sequence ID" value="KAK2908497.1"/>
    <property type="molecule type" value="Genomic_DNA"/>
</dbReference>
<comment type="subcellular location">
    <subcellularLocation>
        <location evidence="1">Cell membrane</location>
        <topology evidence="1">Multi-pass membrane protein</topology>
    </subcellularLocation>
</comment>
<dbReference type="InterPro" id="IPR017452">
    <property type="entry name" value="GPCR_Rhodpsn_7TM"/>
</dbReference>
<feature type="transmembrane region" description="Helical" evidence="9">
    <location>
        <begin position="577"/>
        <end position="599"/>
    </location>
</feature>
<comment type="caution">
    <text evidence="11">The sequence shown here is derived from an EMBL/GenBank/DDBJ whole genome shotgun (WGS) entry which is preliminary data.</text>
</comment>
<dbReference type="Proteomes" id="UP001187343">
    <property type="component" value="Unassembled WGS sequence"/>
</dbReference>
<dbReference type="PRINTS" id="PR00237">
    <property type="entry name" value="GPCRRHODOPSN"/>
</dbReference>
<keyword evidence="8" id="KW-0807">Transducer</keyword>
<keyword evidence="5" id="KW-0297">G-protein coupled receptor</keyword>
<evidence type="ECO:0000256" key="3">
    <source>
        <dbReference type="ARBA" id="ARBA00022692"/>
    </source>
</evidence>
<organism evidence="11 12">
    <name type="scientific">Cirrhinus molitorella</name>
    <name type="common">mud carp</name>
    <dbReference type="NCBI Taxonomy" id="172907"/>
    <lineage>
        <taxon>Eukaryota</taxon>
        <taxon>Metazoa</taxon>
        <taxon>Chordata</taxon>
        <taxon>Craniata</taxon>
        <taxon>Vertebrata</taxon>
        <taxon>Euteleostomi</taxon>
        <taxon>Actinopterygii</taxon>
        <taxon>Neopterygii</taxon>
        <taxon>Teleostei</taxon>
        <taxon>Ostariophysi</taxon>
        <taxon>Cypriniformes</taxon>
        <taxon>Cyprinidae</taxon>
        <taxon>Labeoninae</taxon>
        <taxon>Labeonini</taxon>
        <taxon>Cirrhinus</taxon>
    </lineage>
</organism>
<dbReference type="PRINTS" id="PR01157">
    <property type="entry name" value="P2YPURNOCPTR"/>
</dbReference>
<sequence>MNNLYHGSSDNCTNVDDLVKRYYLPPMYGAIFIIGVVGNITVLLVYVVKVRPWKSCTIIMVNLSITDLLFMTSMPFLTYYYYSDESWTLGVTMCHFTHFIFHFNLYGSILFLTCLAIFRYIAVVHPMHGRIIKQKRWGALACVLGWIVAVAEMSPVFNQFDTVLQNNKTYCLDLASSNPRFMWPYSWVLTVLGYLVPLIVVCACYWRIIKVLKKGPHMGSSKRVRARRLIVLILTCFIVCFFPFHVLRALRIYTKLTPETDCMLDRWVHAAYIISRPIAVLNIIFNLPLYTLYCLSVGRRFTAGTTMSNLYYGASNSSSDNCTNVDDLVKRYYLPAMYGAIFIVGVVGNITALLVYVVKVRPWTSSTIIMVNLVITDFLFMISLPFLTYYYVLDDSWTLGIIMCRFTRFIFHFNLYGSILFLTCLAIFRYIAVVHPTHGRVIKQKRWGTLACVLGWAVTVAEISPVFNQFDTVLQNNKTYCLDLASSNPRFMWPYSWVLTVLGYLVPLIVVCACYWRIIKVLKKGPHMGSSKRVRARRLIVLILTCFIVCFFPFHVLRALRIYTKLTPETDCMLDRWVHAAYIISRPIAVLNIIFNLPLYTLSGDCFKQAFLEMFKCDRLMSKTKKIVEVAVISKPETTSCIKEAETQSD</sequence>
<evidence type="ECO:0000256" key="2">
    <source>
        <dbReference type="ARBA" id="ARBA00022475"/>
    </source>
</evidence>
<feature type="transmembrane region" description="Helical" evidence="9">
    <location>
        <begin position="267"/>
        <end position="285"/>
    </location>
</feature>
<dbReference type="SUPFAM" id="SSF81321">
    <property type="entry name" value="Family A G protein-coupled receptor-like"/>
    <property type="match status" value="2"/>
</dbReference>
<feature type="domain" description="G-protein coupled receptors family 1 profile" evidence="10">
    <location>
        <begin position="38"/>
        <end position="290"/>
    </location>
</feature>
<keyword evidence="12" id="KW-1185">Reference proteome</keyword>
<dbReference type="Pfam" id="PF00001">
    <property type="entry name" value="7tm_1"/>
    <property type="match status" value="2"/>
</dbReference>
<feature type="transmembrane region" description="Helical" evidence="9">
    <location>
        <begin position="60"/>
        <end position="82"/>
    </location>
</feature>
<feature type="transmembrane region" description="Helical" evidence="9">
    <location>
        <begin position="539"/>
        <end position="557"/>
    </location>
</feature>
<evidence type="ECO:0000313" key="11">
    <source>
        <dbReference type="EMBL" id="KAK2908497.1"/>
    </source>
</evidence>
<keyword evidence="2" id="KW-1003">Cell membrane</keyword>
<feature type="transmembrane region" description="Helical" evidence="9">
    <location>
        <begin position="495"/>
        <end position="518"/>
    </location>
</feature>
<evidence type="ECO:0000256" key="9">
    <source>
        <dbReference type="SAM" id="Phobius"/>
    </source>
</evidence>
<proteinExistence type="predicted"/>
<evidence type="ECO:0000256" key="1">
    <source>
        <dbReference type="ARBA" id="ARBA00004651"/>
    </source>
</evidence>
<dbReference type="GO" id="GO:0005886">
    <property type="term" value="C:plasma membrane"/>
    <property type="evidence" value="ECO:0007669"/>
    <property type="project" value="UniProtKB-SubCell"/>
</dbReference>
<evidence type="ECO:0000259" key="10">
    <source>
        <dbReference type="PROSITE" id="PS50262"/>
    </source>
</evidence>
<feature type="transmembrane region" description="Helical" evidence="9">
    <location>
        <begin position="185"/>
        <end position="208"/>
    </location>
</feature>
<keyword evidence="3 9" id="KW-0812">Transmembrane</keyword>
<evidence type="ECO:0000256" key="5">
    <source>
        <dbReference type="ARBA" id="ARBA00023040"/>
    </source>
</evidence>
<feature type="transmembrane region" description="Helical" evidence="9">
    <location>
        <begin position="413"/>
        <end position="435"/>
    </location>
</feature>
<name>A0AA88QCN8_9TELE</name>
<feature type="transmembrane region" description="Helical" evidence="9">
    <location>
        <begin position="229"/>
        <end position="247"/>
    </location>
</feature>
<feature type="transmembrane region" description="Helical" evidence="9">
    <location>
        <begin position="137"/>
        <end position="157"/>
    </location>
</feature>
<feature type="transmembrane region" description="Helical" evidence="9">
    <location>
        <begin position="369"/>
        <end position="393"/>
    </location>
</feature>
<protein>
    <recommendedName>
        <fullName evidence="10">G-protein coupled receptors family 1 profile domain-containing protein</fullName>
    </recommendedName>
</protein>
<feature type="transmembrane region" description="Helical" evidence="9">
    <location>
        <begin position="102"/>
        <end position="125"/>
    </location>
</feature>
<evidence type="ECO:0000256" key="4">
    <source>
        <dbReference type="ARBA" id="ARBA00022989"/>
    </source>
</evidence>
<feature type="transmembrane region" description="Helical" evidence="9">
    <location>
        <begin position="27"/>
        <end position="48"/>
    </location>
</feature>
<dbReference type="InterPro" id="IPR000276">
    <property type="entry name" value="GPCR_Rhodpsn"/>
</dbReference>
<evidence type="ECO:0000256" key="6">
    <source>
        <dbReference type="ARBA" id="ARBA00023136"/>
    </source>
</evidence>
<feature type="domain" description="G-protein coupled receptors family 1 profile" evidence="10">
    <location>
        <begin position="348"/>
        <end position="600"/>
    </location>
</feature>
<dbReference type="PROSITE" id="PS50262">
    <property type="entry name" value="G_PROTEIN_RECEP_F1_2"/>
    <property type="match status" value="2"/>
</dbReference>
<dbReference type="Gene3D" id="1.20.1070.10">
    <property type="entry name" value="Rhodopsin 7-helix transmembrane proteins"/>
    <property type="match status" value="2"/>
</dbReference>
<keyword evidence="6 9" id="KW-0472">Membrane</keyword>